<feature type="domain" description="Protein kinase" evidence="7">
    <location>
        <begin position="104"/>
        <end position="227"/>
    </location>
</feature>
<protein>
    <recommendedName>
        <fullName evidence="7">Protein kinase domain-containing protein</fullName>
    </recommendedName>
</protein>
<dbReference type="GO" id="GO:0016020">
    <property type="term" value="C:membrane"/>
    <property type="evidence" value="ECO:0007669"/>
    <property type="project" value="UniProtKB-SubCell"/>
</dbReference>
<dbReference type="GO" id="GO:0004672">
    <property type="term" value="F:protein kinase activity"/>
    <property type="evidence" value="ECO:0007669"/>
    <property type="project" value="InterPro"/>
</dbReference>
<keyword evidence="9" id="KW-1185">Reference proteome</keyword>
<evidence type="ECO:0000313" key="9">
    <source>
        <dbReference type="Proteomes" id="UP000593572"/>
    </source>
</evidence>
<keyword evidence="2" id="KW-0433">Leucine-rich repeat</keyword>
<evidence type="ECO:0000256" key="4">
    <source>
        <dbReference type="ARBA" id="ARBA00022737"/>
    </source>
</evidence>
<dbReference type="EMBL" id="JABEZX010000007">
    <property type="protein sequence ID" value="MBA0561675.1"/>
    <property type="molecule type" value="Genomic_DNA"/>
</dbReference>
<dbReference type="PROSITE" id="PS00108">
    <property type="entry name" value="PROTEIN_KINASE_ST"/>
    <property type="match status" value="1"/>
</dbReference>
<evidence type="ECO:0000313" key="8">
    <source>
        <dbReference type="EMBL" id="MBA0561675.1"/>
    </source>
</evidence>
<dbReference type="GO" id="GO:0005524">
    <property type="term" value="F:ATP binding"/>
    <property type="evidence" value="ECO:0007669"/>
    <property type="project" value="InterPro"/>
</dbReference>
<keyword evidence="6" id="KW-0472">Membrane</keyword>
<dbReference type="AlphaFoldDB" id="A0A7J8MAF5"/>
<dbReference type="InterPro" id="IPR051809">
    <property type="entry name" value="Plant_receptor-like_S/T_kinase"/>
</dbReference>
<keyword evidence="3" id="KW-0812">Transmembrane</keyword>
<evidence type="ECO:0000256" key="6">
    <source>
        <dbReference type="ARBA" id="ARBA00023136"/>
    </source>
</evidence>
<evidence type="ECO:0000256" key="3">
    <source>
        <dbReference type="ARBA" id="ARBA00022692"/>
    </source>
</evidence>
<evidence type="ECO:0000256" key="1">
    <source>
        <dbReference type="ARBA" id="ARBA00004370"/>
    </source>
</evidence>
<evidence type="ECO:0000259" key="7">
    <source>
        <dbReference type="PROSITE" id="PS50011"/>
    </source>
</evidence>
<comment type="caution">
    <text evidence="8">The sequence shown here is derived from an EMBL/GenBank/DDBJ whole genome shotgun (WGS) entry which is preliminary data.</text>
</comment>
<dbReference type="InterPro" id="IPR008271">
    <property type="entry name" value="Ser/Thr_kinase_AS"/>
</dbReference>
<organism evidence="8 9">
    <name type="scientific">Gossypium lobatum</name>
    <dbReference type="NCBI Taxonomy" id="34289"/>
    <lineage>
        <taxon>Eukaryota</taxon>
        <taxon>Viridiplantae</taxon>
        <taxon>Streptophyta</taxon>
        <taxon>Embryophyta</taxon>
        <taxon>Tracheophyta</taxon>
        <taxon>Spermatophyta</taxon>
        <taxon>Magnoliopsida</taxon>
        <taxon>eudicotyledons</taxon>
        <taxon>Gunneridae</taxon>
        <taxon>Pentapetalae</taxon>
        <taxon>rosids</taxon>
        <taxon>malvids</taxon>
        <taxon>Malvales</taxon>
        <taxon>Malvaceae</taxon>
        <taxon>Malvoideae</taxon>
        <taxon>Gossypium</taxon>
    </lineage>
</organism>
<dbReference type="Gene3D" id="3.30.200.20">
    <property type="entry name" value="Phosphorylase Kinase, domain 1"/>
    <property type="match status" value="1"/>
</dbReference>
<keyword evidence="4" id="KW-0677">Repeat</keyword>
<dbReference type="PROSITE" id="PS50011">
    <property type="entry name" value="PROTEIN_KINASE_DOM"/>
    <property type="match status" value="1"/>
</dbReference>
<dbReference type="Pfam" id="PF00069">
    <property type="entry name" value="Pkinase"/>
    <property type="match status" value="1"/>
</dbReference>
<dbReference type="InterPro" id="IPR011009">
    <property type="entry name" value="Kinase-like_dom_sf"/>
</dbReference>
<dbReference type="Gene3D" id="1.10.510.10">
    <property type="entry name" value="Transferase(Phosphotransferase) domain 1"/>
    <property type="match status" value="1"/>
</dbReference>
<sequence length="227" mass="25835">MSLTFLCLGDYIPIANSVTTPGMHLIRAINQIKSSLFGIRWLCRRRIFFINYEASRVKRKLSWTKPKLLWINGQNYHLDERNSNALANWRQISYQELRQATNGFCVSNLLGAGCFGSVYQGTLSEGLNVAIEVFNLELEGAFKSFEVECEALVLEFMPDGSLEKWLYSHNYFLVILQRLITMIDAASALEYLHHSQTIPIAHCDLKPSNVVLDEHMVARLGDFGLAK</sequence>
<name>A0A7J8MAF5_9ROSI</name>
<accession>A0A7J8MAF5</accession>
<dbReference type="Proteomes" id="UP000593572">
    <property type="component" value="Unassembled WGS sequence"/>
</dbReference>
<dbReference type="PANTHER" id="PTHR27008">
    <property type="entry name" value="OS04G0122200 PROTEIN"/>
    <property type="match status" value="1"/>
</dbReference>
<gene>
    <name evidence="8" type="ORF">Golob_018478</name>
</gene>
<dbReference type="SUPFAM" id="SSF56112">
    <property type="entry name" value="Protein kinase-like (PK-like)"/>
    <property type="match status" value="1"/>
</dbReference>
<dbReference type="PANTHER" id="PTHR27008:SF585">
    <property type="entry name" value="PROTEIN KINASE DOMAIN-CONTAINING PROTEIN"/>
    <property type="match status" value="1"/>
</dbReference>
<dbReference type="InterPro" id="IPR000719">
    <property type="entry name" value="Prot_kinase_dom"/>
</dbReference>
<evidence type="ECO:0000256" key="5">
    <source>
        <dbReference type="ARBA" id="ARBA00022989"/>
    </source>
</evidence>
<proteinExistence type="predicted"/>
<keyword evidence="5" id="KW-1133">Transmembrane helix</keyword>
<comment type="subcellular location">
    <subcellularLocation>
        <location evidence="1">Membrane</location>
    </subcellularLocation>
</comment>
<reference evidence="8 9" key="1">
    <citation type="journal article" date="2019" name="Genome Biol. Evol.">
        <title>Insights into the evolution of the New World diploid cottons (Gossypium, subgenus Houzingenia) based on genome sequencing.</title>
        <authorList>
            <person name="Grover C.E."/>
            <person name="Arick M.A. 2nd"/>
            <person name="Thrash A."/>
            <person name="Conover J.L."/>
            <person name="Sanders W.S."/>
            <person name="Peterson D.G."/>
            <person name="Frelichowski J.E."/>
            <person name="Scheffler J.A."/>
            <person name="Scheffler B.E."/>
            <person name="Wendel J.F."/>
        </authorList>
    </citation>
    <scope>NUCLEOTIDE SEQUENCE [LARGE SCALE GENOMIC DNA]</scope>
    <source>
        <strain evidence="8">157</strain>
        <tissue evidence="8">Leaf</tissue>
    </source>
</reference>
<evidence type="ECO:0000256" key="2">
    <source>
        <dbReference type="ARBA" id="ARBA00022614"/>
    </source>
</evidence>